<feature type="compositionally biased region" description="Basic and acidic residues" evidence="1">
    <location>
        <begin position="8"/>
        <end position="18"/>
    </location>
</feature>
<dbReference type="GeneID" id="7048129"/>
<evidence type="ECO:0000313" key="3">
    <source>
        <dbReference type="EMBL" id="EEB06337.1"/>
    </source>
</evidence>
<reference evidence="3 4" key="1">
    <citation type="journal article" date="2011" name="Science">
        <title>Comparative functional genomics of the fission yeasts.</title>
        <authorList>
            <person name="Rhind N."/>
            <person name="Chen Z."/>
            <person name="Yassour M."/>
            <person name="Thompson D.A."/>
            <person name="Haas B.J."/>
            <person name="Habib N."/>
            <person name="Wapinski I."/>
            <person name="Roy S."/>
            <person name="Lin M.F."/>
            <person name="Heiman D.I."/>
            <person name="Young S.K."/>
            <person name="Furuya K."/>
            <person name="Guo Y."/>
            <person name="Pidoux A."/>
            <person name="Chen H.M."/>
            <person name="Robbertse B."/>
            <person name="Goldberg J.M."/>
            <person name="Aoki K."/>
            <person name="Bayne E.H."/>
            <person name="Berlin A.M."/>
            <person name="Desjardins C.A."/>
            <person name="Dobbs E."/>
            <person name="Dukaj L."/>
            <person name="Fan L."/>
            <person name="FitzGerald M.G."/>
            <person name="French C."/>
            <person name="Gujja S."/>
            <person name="Hansen K."/>
            <person name="Keifenheim D."/>
            <person name="Levin J.Z."/>
            <person name="Mosher R.A."/>
            <person name="Mueller C.A."/>
            <person name="Pfiffner J."/>
            <person name="Priest M."/>
            <person name="Russ C."/>
            <person name="Smialowska A."/>
            <person name="Swoboda P."/>
            <person name="Sykes S.M."/>
            <person name="Vaughn M."/>
            <person name="Vengrova S."/>
            <person name="Yoder R."/>
            <person name="Zeng Q."/>
            <person name="Allshire R."/>
            <person name="Baulcombe D."/>
            <person name="Birren B.W."/>
            <person name="Brown W."/>
            <person name="Ekwall K."/>
            <person name="Kellis M."/>
            <person name="Leatherwood J."/>
            <person name="Levin H."/>
            <person name="Margalit H."/>
            <person name="Martienssen R."/>
            <person name="Nieduszynski C.A."/>
            <person name="Spatafora J.W."/>
            <person name="Friedman N."/>
            <person name="Dalgaard J.Z."/>
            <person name="Baumann P."/>
            <person name="Niki H."/>
            <person name="Regev A."/>
            <person name="Nusbaum C."/>
        </authorList>
    </citation>
    <scope>NUCLEOTIDE SEQUENCE [LARGE SCALE GENOMIC DNA]</scope>
    <source>
        <strain evidence="4">yFS275 / FY16936</strain>
    </source>
</reference>
<feature type="compositionally biased region" description="Basic and acidic residues" evidence="1">
    <location>
        <begin position="26"/>
        <end position="39"/>
    </location>
</feature>
<feature type="domain" description="G-patch" evidence="2">
    <location>
        <begin position="1"/>
        <end position="41"/>
    </location>
</feature>
<evidence type="ECO:0000313" key="4">
    <source>
        <dbReference type="Proteomes" id="UP000001744"/>
    </source>
</evidence>
<gene>
    <name evidence="3" type="ORF">SJAG_01380</name>
</gene>
<dbReference type="JaponicusDB" id="SJAG_01380"/>
<dbReference type="OrthoDB" id="786951at2759"/>
<dbReference type="InterPro" id="IPR039249">
    <property type="entry name" value="GPATCH11"/>
</dbReference>
<dbReference type="Pfam" id="PF13821">
    <property type="entry name" value="DUF4187"/>
    <property type="match status" value="1"/>
</dbReference>
<dbReference type="OMA" id="DYMNMVI"/>
<accession>B6JXR9</accession>
<dbReference type="VEuPathDB" id="FungiDB:SJAG_01380"/>
<keyword evidence="4" id="KW-1185">Reference proteome</keyword>
<evidence type="ECO:0000259" key="2">
    <source>
        <dbReference type="PROSITE" id="PS50174"/>
    </source>
</evidence>
<evidence type="ECO:0000256" key="1">
    <source>
        <dbReference type="SAM" id="MobiDB-lite"/>
    </source>
</evidence>
<dbReference type="GO" id="GO:0003676">
    <property type="term" value="F:nucleic acid binding"/>
    <property type="evidence" value="ECO:0007669"/>
    <property type="project" value="InterPro"/>
</dbReference>
<dbReference type="HOGENOM" id="CLU_046724_2_0_1"/>
<dbReference type="eggNOG" id="KOG1994">
    <property type="taxonomic scope" value="Eukaryota"/>
</dbReference>
<dbReference type="InterPro" id="IPR000467">
    <property type="entry name" value="G_patch_dom"/>
</dbReference>
<proteinExistence type="predicted"/>
<organism evidence="3 4">
    <name type="scientific">Schizosaccharomyces japonicus (strain yFS275 / FY16936)</name>
    <name type="common">Fission yeast</name>
    <dbReference type="NCBI Taxonomy" id="402676"/>
    <lineage>
        <taxon>Eukaryota</taxon>
        <taxon>Fungi</taxon>
        <taxon>Dikarya</taxon>
        <taxon>Ascomycota</taxon>
        <taxon>Taphrinomycotina</taxon>
        <taxon>Schizosaccharomycetes</taxon>
        <taxon>Schizosaccharomycetales</taxon>
        <taxon>Schizosaccharomycetaceae</taxon>
        <taxon>Schizosaccharomyces</taxon>
    </lineage>
</organism>
<dbReference type="Pfam" id="PF01585">
    <property type="entry name" value="G-patch"/>
    <property type="match status" value="1"/>
</dbReference>
<protein>
    <submittedName>
        <fullName evidence="3">RNA-binding protein</fullName>
    </submittedName>
</protein>
<dbReference type="STRING" id="402676.B6JXR9"/>
<dbReference type="EMBL" id="KE651168">
    <property type="protein sequence ID" value="EEB06337.1"/>
    <property type="molecule type" value="Genomic_DNA"/>
</dbReference>
<dbReference type="PROSITE" id="PS50174">
    <property type="entry name" value="G_PATCH"/>
    <property type="match status" value="1"/>
</dbReference>
<dbReference type="Proteomes" id="UP000001744">
    <property type="component" value="Unassembled WGS sequence"/>
</dbReference>
<sequence>MMQSMGFKAEEGLGKHDSQPMLEPLTLERKNDKSGLGHVNERKRLLEELLVEEQQQSKKQVVEIETFEKHQRQVYSEKQTAKYLRGALSVLERLEEDKLEAQGKPLNETDCHPFLKTMIETRKAAEEERRKRIRRMNGLQSNSDSDDELSSQSPQYLSEDVPTSDDETPDTSVSKSPRTEFDTAEDSMKLNMLLNELRTKYLYCFWCGSKYTDKSDLEMNCPGLDEESH</sequence>
<feature type="region of interest" description="Disordered" evidence="1">
    <location>
        <begin position="1"/>
        <end position="39"/>
    </location>
</feature>
<dbReference type="PANTHER" id="PTHR21032">
    <property type="entry name" value="G PATCH DOMAIN-CONTAINING PROTEIN 11"/>
    <property type="match status" value="1"/>
</dbReference>
<dbReference type="SMART" id="SM01173">
    <property type="entry name" value="DUF4187"/>
    <property type="match status" value="1"/>
</dbReference>
<dbReference type="RefSeq" id="XP_002172630.1">
    <property type="nucleotide sequence ID" value="XM_002172594.2"/>
</dbReference>
<name>B6JXR9_SCHJY</name>
<dbReference type="AlphaFoldDB" id="B6JXR9"/>
<dbReference type="PANTHER" id="PTHR21032:SF0">
    <property type="entry name" value="G PATCH DOMAIN-CONTAINING PROTEIN 11"/>
    <property type="match status" value="1"/>
</dbReference>
<dbReference type="InterPro" id="IPR025239">
    <property type="entry name" value="DUF4187"/>
</dbReference>
<feature type="region of interest" description="Disordered" evidence="1">
    <location>
        <begin position="125"/>
        <end position="181"/>
    </location>
</feature>